<organism evidence="1 2">
    <name type="scientific">Rickettsia monacensis</name>
    <dbReference type="NCBI Taxonomy" id="109232"/>
    <lineage>
        <taxon>Bacteria</taxon>
        <taxon>Pseudomonadati</taxon>
        <taxon>Pseudomonadota</taxon>
        <taxon>Alphaproteobacteria</taxon>
        <taxon>Rickettsiales</taxon>
        <taxon>Rickettsiaceae</taxon>
        <taxon>Rickettsieae</taxon>
        <taxon>Rickettsia</taxon>
        <taxon>spotted fever group</taxon>
    </lineage>
</organism>
<protein>
    <submittedName>
        <fullName evidence="1">Uncharacterized protein</fullName>
    </submittedName>
</protein>
<gene>
    <name evidence="1" type="ORF">RMONA_06760</name>
</gene>
<name>A0A0B7J5F2_9RICK</name>
<dbReference type="KEGG" id="rmc:RMONA_06760"/>
<proteinExistence type="predicted"/>
<keyword evidence="2" id="KW-1185">Reference proteome</keyword>
<sequence length="40" mass="5056">MNQEKHYYQIVYAPNDIFKKQAEYIDINKFLKHKIFIFYL</sequence>
<dbReference type="AlphaFoldDB" id="A0A0B7J5F2"/>
<reference evidence="2" key="2">
    <citation type="submission" date="2015-01" db="EMBL/GenBank/DDBJ databases">
        <authorList>
            <person name="Felsheim R."/>
        </authorList>
    </citation>
    <scope>NUCLEOTIDE SEQUENCE [LARGE SCALE GENOMIC DNA]</scope>
    <source>
        <strain evidence="2">IrR/Munich</strain>
    </source>
</reference>
<evidence type="ECO:0000313" key="2">
    <source>
        <dbReference type="Proteomes" id="UP000018149"/>
    </source>
</evidence>
<dbReference type="HOGENOM" id="CLU_3295721_0_0_5"/>
<reference evidence="1 2" key="1">
    <citation type="submission" date="2015-01" db="EMBL/GenBank/DDBJ databases">
        <title>Draft genome sequence of Rickettsia monacensis strain IrR/Munich.</title>
        <authorList>
            <person name="Felsheim R.F."/>
            <person name="Johnson S.L."/>
            <person name="Kurtti T.J."/>
            <person name="Munderloh U.G."/>
        </authorList>
    </citation>
    <scope>NUCLEOTIDE SEQUENCE [LARGE SCALE GENOMIC DNA]</scope>
    <source>
        <strain evidence="1 2">IrR/Munich</strain>
    </source>
</reference>
<evidence type="ECO:0000313" key="1">
    <source>
        <dbReference type="EMBL" id="CEO17708.1"/>
    </source>
</evidence>
<dbReference type="Proteomes" id="UP000018149">
    <property type="component" value="Chromosome I"/>
</dbReference>
<accession>A0A0B7J5F2</accession>
<dbReference type="EMBL" id="LN794217">
    <property type="protein sequence ID" value="CEO17708.1"/>
    <property type="molecule type" value="Genomic_DNA"/>
</dbReference>
<dbReference type="STRING" id="109232.RMONA_06760"/>